<reference evidence="1 2" key="1">
    <citation type="submission" date="2020-03" db="EMBL/GenBank/DDBJ databases">
        <title>Complete Genome Sequence of Halomonas hydrothermalis Strain Slthf2, Halophilic Bacterium Isolated from Deep-Sea Hydrothermal-Vent Environments.</title>
        <authorList>
            <person name="Takeyama N."/>
            <person name="Huang M."/>
            <person name="Sato K."/>
            <person name="Galipon J."/>
            <person name="Arakawa K."/>
        </authorList>
    </citation>
    <scope>NUCLEOTIDE SEQUENCE [LARGE SCALE GENOMIC DNA]</scope>
    <source>
        <strain evidence="1 2">Slthf2</strain>
    </source>
</reference>
<evidence type="ECO:0000313" key="2">
    <source>
        <dbReference type="Proteomes" id="UP000502259"/>
    </source>
</evidence>
<evidence type="ECO:0000313" key="1">
    <source>
        <dbReference type="EMBL" id="BCB06763.1"/>
    </source>
</evidence>
<organism evidence="1 2">
    <name type="scientific">Halomonas hydrothermalis</name>
    <dbReference type="NCBI Taxonomy" id="115561"/>
    <lineage>
        <taxon>Bacteria</taxon>
        <taxon>Pseudomonadati</taxon>
        <taxon>Pseudomonadota</taxon>
        <taxon>Gammaproteobacteria</taxon>
        <taxon>Oceanospirillales</taxon>
        <taxon>Halomonadaceae</taxon>
        <taxon>Halomonas</taxon>
    </lineage>
</organism>
<accession>A0A6F8U1F5</accession>
<keyword evidence="2" id="KW-1185">Reference proteome</keyword>
<dbReference type="EMBL" id="AP022843">
    <property type="protein sequence ID" value="BCB06763.1"/>
    <property type="molecule type" value="Genomic_DNA"/>
</dbReference>
<name>A0A6F8U1F5_9GAMM</name>
<gene>
    <name evidence="1" type="ORF">HHSLTHF2_06530</name>
</gene>
<dbReference type="AlphaFoldDB" id="A0A6F8U1F5"/>
<protein>
    <submittedName>
        <fullName evidence="1">Uncharacterized protein</fullName>
    </submittedName>
</protein>
<sequence>MKHVTRLRFVIQRWRELAMRDGYTDHNTVIYAEPTAHGWLPAFLATDGTQIVAAMSTPFPTRLAARNSLRNLLQQAHDAGRINLNQHPDAQEHAA</sequence>
<dbReference type="RefSeq" id="WP_172419971.1">
    <property type="nucleotide sequence ID" value="NZ_AP022843.1"/>
</dbReference>
<dbReference type="Proteomes" id="UP000502259">
    <property type="component" value="Chromosome"/>
</dbReference>
<proteinExistence type="predicted"/>